<keyword evidence="3" id="KW-1185">Reference proteome</keyword>
<organism evidence="2 3">
    <name type="scientific">Parasynechococcus marenigrum (strain WH8102)</name>
    <dbReference type="NCBI Taxonomy" id="84588"/>
    <lineage>
        <taxon>Bacteria</taxon>
        <taxon>Bacillati</taxon>
        <taxon>Cyanobacteriota</taxon>
        <taxon>Cyanophyceae</taxon>
        <taxon>Synechococcales</taxon>
        <taxon>Prochlorococcaceae</taxon>
        <taxon>Parasynechococcus</taxon>
        <taxon>Parasynechococcus marenigrum</taxon>
    </lineage>
</organism>
<dbReference type="RefSeq" id="WP_011127411.1">
    <property type="nucleotide sequence ID" value="NC_005070.1"/>
</dbReference>
<dbReference type="Pfam" id="PF07862">
    <property type="entry name" value="Nif11"/>
    <property type="match status" value="1"/>
</dbReference>
<proteinExistence type="predicted"/>
<dbReference type="eggNOG" id="ENOG50323DB">
    <property type="taxonomic scope" value="Bacteria"/>
</dbReference>
<dbReference type="Proteomes" id="UP000001422">
    <property type="component" value="Chromosome"/>
</dbReference>
<evidence type="ECO:0000259" key="1">
    <source>
        <dbReference type="Pfam" id="PF07862"/>
    </source>
</evidence>
<dbReference type="HOGENOM" id="CLU_208653_0_0_3"/>
<reference evidence="2 3" key="1">
    <citation type="journal article" date="2003" name="Nature">
        <title>The genome of a motile marine Synechococcus.</title>
        <authorList>
            <person name="Palenik B."/>
            <person name="Brahamsha B."/>
            <person name="Larimer F."/>
            <person name="Land M."/>
            <person name="Hauser L."/>
            <person name="Chain P."/>
            <person name="Lamerdin J."/>
            <person name="Regala W."/>
            <person name="Allen E.A."/>
            <person name="McCarren J."/>
            <person name="Paulsen I."/>
            <person name="Dufresne A."/>
            <person name="Partensky F."/>
            <person name="Webb E."/>
            <person name="Waterbury J."/>
        </authorList>
    </citation>
    <scope>NUCLEOTIDE SEQUENCE [LARGE SCALE GENOMIC DNA]</scope>
    <source>
        <strain evidence="2 3">WH8102</strain>
    </source>
</reference>
<accession>Q7U8S0</accession>
<dbReference type="EMBL" id="BX569690">
    <property type="protein sequence ID" value="CAE07057.1"/>
    <property type="molecule type" value="Genomic_DNA"/>
</dbReference>
<evidence type="ECO:0000313" key="2">
    <source>
        <dbReference type="EMBL" id="CAE07057.1"/>
    </source>
</evidence>
<dbReference type="STRING" id="84588.SYNW0542"/>
<dbReference type="KEGG" id="syw:SYNW0542"/>
<feature type="domain" description="Nif11" evidence="1">
    <location>
        <begin position="1"/>
        <end position="46"/>
    </location>
</feature>
<protein>
    <recommendedName>
        <fullName evidence="1">Nif11 domain-containing protein</fullName>
    </recommendedName>
</protein>
<dbReference type="InterPro" id="IPR012903">
    <property type="entry name" value="Nif11"/>
</dbReference>
<evidence type="ECO:0000313" key="3">
    <source>
        <dbReference type="Proteomes" id="UP000001422"/>
    </source>
</evidence>
<gene>
    <name evidence="2" type="ordered locus">SYNW0542</name>
</gene>
<dbReference type="AlphaFoldDB" id="Q7U8S0"/>
<sequence length="57" mass="6532">MSMKQLETFMSRVQSNDNIRDEVQRCGKDNSCVVKVAARHGHKFSPASLSRWQKDHG</sequence>
<name>Q7U8S0_PARMW</name>